<dbReference type="Gramene" id="OPUNC08G17060.1">
    <property type="protein sequence ID" value="OPUNC08G17060.1"/>
    <property type="gene ID" value="OPUNC08G17060"/>
</dbReference>
<dbReference type="AlphaFoldDB" id="A0A0E0LWB7"/>
<reference evidence="1" key="1">
    <citation type="submission" date="2015-04" db="UniProtKB">
        <authorList>
            <consortium name="EnsemblPlants"/>
        </authorList>
    </citation>
    <scope>IDENTIFICATION</scope>
</reference>
<protein>
    <submittedName>
        <fullName evidence="1">Uncharacterized protein</fullName>
    </submittedName>
</protein>
<sequence length="66" mass="7388">MSFDLKDERVAAYKPLPSRSAMPRWLTEVCGRLAVAAVSVHTEVWLLDGGGGDDGGEWRWNRRDSL</sequence>
<keyword evidence="2" id="KW-1185">Reference proteome</keyword>
<reference evidence="1" key="2">
    <citation type="submission" date="2018-05" db="EMBL/GenBank/DDBJ databases">
        <title>OpunRS2 (Oryza punctata Reference Sequence Version 2).</title>
        <authorList>
            <person name="Zhang J."/>
            <person name="Kudrna D."/>
            <person name="Lee S."/>
            <person name="Talag J."/>
            <person name="Welchert J."/>
            <person name="Wing R.A."/>
        </authorList>
    </citation>
    <scope>NUCLEOTIDE SEQUENCE [LARGE SCALE GENOMIC DNA]</scope>
</reference>
<evidence type="ECO:0000313" key="2">
    <source>
        <dbReference type="Proteomes" id="UP000026962"/>
    </source>
</evidence>
<dbReference type="EnsemblPlants" id="OPUNC08G17060.1">
    <property type="protein sequence ID" value="OPUNC08G17060.1"/>
    <property type="gene ID" value="OPUNC08G17060"/>
</dbReference>
<proteinExistence type="predicted"/>
<evidence type="ECO:0000313" key="1">
    <source>
        <dbReference type="EnsemblPlants" id="OPUNC08G17060.1"/>
    </source>
</evidence>
<accession>A0A0E0LWB7</accession>
<name>A0A0E0LWB7_ORYPU</name>
<organism evidence="1">
    <name type="scientific">Oryza punctata</name>
    <name type="common">Red rice</name>
    <dbReference type="NCBI Taxonomy" id="4537"/>
    <lineage>
        <taxon>Eukaryota</taxon>
        <taxon>Viridiplantae</taxon>
        <taxon>Streptophyta</taxon>
        <taxon>Embryophyta</taxon>
        <taxon>Tracheophyta</taxon>
        <taxon>Spermatophyta</taxon>
        <taxon>Magnoliopsida</taxon>
        <taxon>Liliopsida</taxon>
        <taxon>Poales</taxon>
        <taxon>Poaceae</taxon>
        <taxon>BOP clade</taxon>
        <taxon>Oryzoideae</taxon>
        <taxon>Oryzeae</taxon>
        <taxon>Oryzinae</taxon>
        <taxon>Oryza</taxon>
    </lineage>
</organism>
<dbReference type="HOGENOM" id="CLU_2835649_0_0_1"/>
<dbReference type="Proteomes" id="UP000026962">
    <property type="component" value="Chromosome 8"/>
</dbReference>